<dbReference type="HOGENOM" id="CLU_506079_0_0_10"/>
<dbReference type="OrthoDB" id="9815940at2"/>
<dbReference type="NCBIfam" id="TIGR04183">
    <property type="entry name" value="Por_Secre_tail"/>
    <property type="match status" value="1"/>
</dbReference>
<proteinExistence type="predicted"/>
<keyword evidence="1" id="KW-0812">Transmembrane</keyword>
<accession>F4KTQ2</accession>
<name>F4KTQ2_HALH1</name>
<dbReference type="InterPro" id="IPR013784">
    <property type="entry name" value="Carb-bd-like_fold"/>
</dbReference>
<evidence type="ECO:0000256" key="1">
    <source>
        <dbReference type="SAM" id="Phobius"/>
    </source>
</evidence>
<dbReference type="InterPro" id="IPR026444">
    <property type="entry name" value="Secre_tail"/>
</dbReference>
<dbReference type="InterPro" id="IPR027589">
    <property type="entry name" value="Choice_anch_B"/>
</dbReference>
<dbReference type="Proteomes" id="UP000008461">
    <property type="component" value="Chromosome"/>
</dbReference>
<dbReference type="Gene3D" id="2.60.40.1120">
    <property type="entry name" value="Carboxypeptidase-like, regulatory domain"/>
    <property type="match status" value="1"/>
</dbReference>
<feature type="domain" description="Secretion system C-terminal sorting" evidence="2">
    <location>
        <begin position="477"/>
        <end position="543"/>
    </location>
</feature>
<dbReference type="Pfam" id="PF18962">
    <property type="entry name" value="Por_Secre_tail"/>
    <property type="match status" value="1"/>
</dbReference>
<dbReference type="AlphaFoldDB" id="F4KTQ2"/>
<dbReference type="SUPFAM" id="SSF75011">
    <property type="entry name" value="3-carboxy-cis,cis-mucoante lactonizing enzyme"/>
    <property type="match status" value="1"/>
</dbReference>
<dbReference type="Pfam" id="PF13620">
    <property type="entry name" value="CarboxypepD_reg"/>
    <property type="match status" value="1"/>
</dbReference>
<reference evidence="3 4" key="1">
    <citation type="journal article" date="2011" name="Stand. Genomic Sci.">
        <title>Complete genome sequence of Haliscomenobacter hydrossis type strain (O).</title>
        <authorList>
            <consortium name="US DOE Joint Genome Institute (JGI-PGF)"/>
            <person name="Daligault H."/>
            <person name="Lapidus A."/>
            <person name="Zeytun A."/>
            <person name="Nolan M."/>
            <person name="Lucas S."/>
            <person name="Del Rio T.G."/>
            <person name="Tice H."/>
            <person name="Cheng J.F."/>
            <person name="Tapia R."/>
            <person name="Han C."/>
            <person name="Goodwin L."/>
            <person name="Pitluck S."/>
            <person name="Liolios K."/>
            <person name="Pagani I."/>
            <person name="Ivanova N."/>
            <person name="Huntemann M."/>
            <person name="Mavromatis K."/>
            <person name="Mikhailova N."/>
            <person name="Pati A."/>
            <person name="Chen A."/>
            <person name="Palaniappan K."/>
            <person name="Land M."/>
            <person name="Hauser L."/>
            <person name="Brambilla E.M."/>
            <person name="Rohde M."/>
            <person name="Verbarg S."/>
            <person name="Goker M."/>
            <person name="Bristow J."/>
            <person name="Eisen J.A."/>
            <person name="Markowitz V."/>
            <person name="Hugenholtz P."/>
            <person name="Kyrpides N.C."/>
            <person name="Klenk H.P."/>
            <person name="Woyke T."/>
        </authorList>
    </citation>
    <scope>NUCLEOTIDE SEQUENCE [LARGE SCALE GENOMIC DNA]</scope>
    <source>
        <strain evidence="4">ATCC 27775 / DSM 1100 / LMG 10767 / O</strain>
    </source>
</reference>
<reference key="2">
    <citation type="submission" date="2011-04" db="EMBL/GenBank/DDBJ databases">
        <title>Complete sequence of chromosome of Haliscomenobacter hydrossis DSM 1100.</title>
        <authorList>
            <consortium name="US DOE Joint Genome Institute (JGI-PGF)"/>
            <person name="Lucas S."/>
            <person name="Han J."/>
            <person name="Lapidus A."/>
            <person name="Bruce D."/>
            <person name="Goodwin L."/>
            <person name="Pitluck S."/>
            <person name="Peters L."/>
            <person name="Kyrpides N."/>
            <person name="Mavromatis K."/>
            <person name="Ivanova N."/>
            <person name="Ovchinnikova G."/>
            <person name="Pagani I."/>
            <person name="Daligault H."/>
            <person name="Detter J.C."/>
            <person name="Han C."/>
            <person name="Land M."/>
            <person name="Hauser L."/>
            <person name="Markowitz V."/>
            <person name="Cheng J.-F."/>
            <person name="Hugenholtz P."/>
            <person name="Woyke T."/>
            <person name="Wu D."/>
            <person name="Verbarg S."/>
            <person name="Frueling A."/>
            <person name="Brambilla E."/>
            <person name="Klenk H.-P."/>
            <person name="Eisen J.A."/>
        </authorList>
    </citation>
    <scope>NUCLEOTIDE SEQUENCE</scope>
    <source>
        <strain>DSM 1100</strain>
    </source>
</reference>
<keyword evidence="4" id="KW-1185">Reference proteome</keyword>
<evidence type="ECO:0000313" key="4">
    <source>
        <dbReference type="Proteomes" id="UP000008461"/>
    </source>
</evidence>
<dbReference type="InterPro" id="IPR013211">
    <property type="entry name" value="LVIVD"/>
</dbReference>
<evidence type="ECO:0000313" key="3">
    <source>
        <dbReference type="EMBL" id="AEE53426.1"/>
    </source>
</evidence>
<gene>
    <name evidence="3" type="ordered locus">Halhy_5602</name>
</gene>
<dbReference type="KEGG" id="hhy:Halhy_5602"/>
<keyword evidence="1" id="KW-1133">Transmembrane helix</keyword>
<dbReference type="GO" id="GO:0030246">
    <property type="term" value="F:carbohydrate binding"/>
    <property type="evidence" value="ECO:0007669"/>
    <property type="project" value="InterPro"/>
</dbReference>
<dbReference type="NCBIfam" id="TIGR04312">
    <property type="entry name" value="choice_anch_B"/>
    <property type="match status" value="1"/>
</dbReference>
<dbReference type="Pfam" id="PF08309">
    <property type="entry name" value="LVIVD"/>
    <property type="match status" value="1"/>
</dbReference>
<dbReference type="eggNOG" id="COG5276">
    <property type="taxonomic scope" value="Bacteria"/>
</dbReference>
<dbReference type="RefSeq" id="WP_013767955.1">
    <property type="nucleotide sequence ID" value="NC_015510.1"/>
</dbReference>
<feature type="transmembrane region" description="Helical" evidence="1">
    <location>
        <begin position="7"/>
        <end position="28"/>
    </location>
</feature>
<dbReference type="SUPFAM" id="SSF49452">
    <property type="entry name" value="Starch-binding domain-like"/>
    <property type="match status" value="1"/>
</dbReference>
<dbReference type="EMBL" id="CP002691">
    <property type="protein sequence ID" value="AEE53426.1"/>
    <property type="molecule type" value="Genomic_DNA"/>
</dbReference>
<keyword evidence="1" id="KW-0472">Membrane</keyword>
<dbReference type="STRING" id="760192.Halhy_5602"/>
<organism evidence="3 4">
    <name type="scientific">Haliscomenobacter hydrossis (strain ATCC 27775 / DSM 1100 / LMG 10767 / O)</name>
    <dbReference type="NCBI Taxonomy" id="760192"/>
    <lineage>
        <taxon>Bacteria</taxon>
        <taxon>Pseudomonadati</taxon>
        <taxon>Bacteroidota</taxon>
        <taxon>Saprospiria</taxon>
        <taxon>Saprospirales</taxon>
        <taxon>Haliscomenobacteraceae</taxon>
        <taxon>Haliscomenobacter</taxon>
    </lineage>
</organism>
<evidence type="ECO:0000259" key="2">
    <source>
        <dbReference type="Pfam" id="PF18962"/>
    </source>
</evidence>
<sequence length="552" mass="61461">MKNKSLLNSALGAISLYLIVYFIGINLMRAQSQQPNFNIELLANVDEYTRGRYSSIYGYIDTTGKEYAIIGTDKGVAIYSLEDPRKPKAITLIQASSTWIEMKTWKNYIYATLGSGNEGILIINMQHAPDRITWNYVKLPVEIDSVPDVIVRCFTSWIDKKGVLYLCGCNVNNGAVVMYDLNPDPESPRYLGAIRSGYTNDVFTRGDTLWNSDIFEGKVSIIDVKNKTAPILLNTIPTSSKYAHSCWLSDDGKYLFTCDEVPNANIDAYKVSNLNKIERLDFFTPAATRGTGVIPHHLHYDKGFLKTAFFTDGVKIIDASHPTNLVEVGSYDTYLEEYSGINGVSSIFPYFPSGILIASDMQTGLWVLKPTHQKACFLEGLITDANDNKPIGEVKVQILAPQINSEFSKTSGNYATGLAQSGVYQVVFYKEGYFPDTSSVTLENGKVTLLDVKLRPDGFITGLKDVVELPVALKASPNPFTQTLRLEYSWRKKAQTAELRVYDLFGRIVERHTMKAGDGNIQVGLELPRGQYWVQVVSAKGNSKALSIVKQH</sequence>
<protein>
    <recommendedName>
        <fullName evidence="2">Secretion system C-terminal sorting domain-containing protein</fullName>
    </recommendedName>
</protein>